<feature type="compositionally biased region" description="Gly residues" evidence="1">
    <location>
        <begin position="75"/>
        <end position="91"/>
    </location>
</feature>
<dbReference type="AlphaFoldDB" id="A0A8C5J3S3"/>
<feature type="region of interest" description="Disordered" evidence="1">
    <location>
        <begin position="69"/>
        <end position="117"/>
    </location>
</feature>
<sequence>MSGGDSGARAAAEREEFAAFFPQIVRDLTEDMLGHPEVGDAVARLNSAGLALSSGPSCCSALCAFSTCSRRRGRGGTGGGTPPGRGRGSGALLGTPGSLRSGTGGGAAGAAAGSGRGLQLGSRSLQVPVVSGAAGLGESSSQ</sequence>
<reference evidence="2" key="2">
    <citation type="submission" date="2025-09" db="UniProtKB">
        <authorList>
            <consortium name="Ensembl"/>
        </authorList>
    </citation>
    <scope>IDENTIFICATION</scope>
</reference>
<protein>
    <submittedName>
        <fullName evidence="2">Uncharacterized protein</fullName>
    </submittedName>
</protein>
<feature type="compositionally biased region" description="Low complexity" evidence="1">
    <location>
        <begin position="92"/>
        <end position="101"/>
    </location>
</feature>
<evidence type="ECO:0000313" key="3">
    <source>
        <dbReference type="Proteomes" id="UP000694408"/>
    </source>
</evidence>
<feature type="compositionally biased region" description="Gly residues" evidence="1">
    <location>
        <begin position="102"/>
        <end position="117"/>
    </location>
</feature>
<accession>A0A8C5J3S3</accession>
<evidence type="ECO:0000256" key="1">
    <source>
        <dbReference type="SAM" id="MobiDB-lite"/>
    </source>
</evidence>
<reference evidence="2" key="1">
    <citation type="submission" date="2025-08" db="UniProtKB">
        <authorList>
            <consortium name="Ensembl"/>
        </authorList>
    </citation>
    <scope>IDENTIFICATION</scope>
</reference>
<keyword evidence="3" id="KW-1185">Reference proteome</keyword>
<dbReference type="Ensembl" id="ENSJHYT00000016326.1">
    <property type="protein sequence ID" value="ENSJHYP00000013500.1"/>
    <property type="gene ID" value="ENSJHYG00000010473.1"/>
</dbReference>
<evidence type="ECO:0000313" key="2">
    <source>
        <dbReference type="Ensembl" id="ENSJHYP00000013500.1"/>
    </source>
</evidence>
<organism evidence="2 3">
    <name type="scientific">Junco hyemalis</name>
    <name type="common">Dark-eyed junco</name>
    <dbReference type="NCBI Taxonomy" id="40217"/>
    <lineage>
        <taxon>Eukaryota</taxon>
        <taxon>Metazoa</taxon>
        <taxon>Chordata</taxon>
        <taxon>Craniata</taxon>
        <taxon>Vertebrata</taxon>
        <taxon>Euteleostomi</taxon>
        <taxon>Archelosauria</taxon>
        <taxon>Archosauria</taxon>
        <taxon>Dinosauria</taxon>
        <taxon>Saurischia</taxon>
        <taxon>Theropoda</taxon>
        <taxon>Coelurosauria</taxon>
        <taxon>Aves</taxon>
        <taxon>Neognathae</taxon>
        <taxon>Neoaves</taxon>
        <taxon>Telluraves</taxon>
        <taxon>Australaves</taxon>
        <taxon>Passeriformes</taxon>
        <taxon>Passerellidae</taxon>
        <taxon>Junco</taxon>
    </lineage>
</organism>
<dbReference type="Proteomes" id="UP000694408">
    <property type="component" value="Unplaced"/>
</dbReference>
<name>A0A8C5J3S3_JUNHY</name>
<proteinExistence type="predicted"/>